<proteinExistence type="predicted"/>
<reference evidence="1" key="1">
    <citation type="submission" date="2020-05" db="EMBL/GenBank/DDBJ databases">
        <title>Large-scale comparative analyses of tick genomes elucidate their genetic diversity and vector capacities.</title>
        <authorList>
            <person name="Jia N."/>
            <person name="Wang J."/>
            <person name="Shi W."/>
            <person name="Du L."/>
            <person name="Sun Y."/>
            <person name="Zhan W."/>
            <person name="Jiang J."/>
            <person name="Wang Q."/>
            <person name="Zhang B."/>
            <person name="Ji P."/>
            <person name="Sakyi L.B."/>
            <person name="Cui X."/>
            <person name="Yuan T."/>
            <person name="Jiang B."/>
            <person name="Yang W."/>
            <person name="Lam T.T.-Y."/>
            <person name="Chang Q."/>
            <person name="Ding S."/>
            <person name="Wang X."/>
            <person name="Zhu J."/>
            <person name="Ruan X."/>
            <person name="Zhao L."/>
            <person name="Wei J."/>
            <person name="Que T."/>
            <person name="Du C."/>
            <person name="Cheng J."/>
            <person name="Dai P."/>
            <person name="Han X."/>
            <person name="Huang E."/>
            <person name="Gao Y."/>
            <person name="Liu J."/>
            <person name="Shao H."/>
            <person name="Ye R."/>
            <person name="Li L."/>
            <person name="Wei W."/>
            <person name="Wang X."/>
            <person name="Wang C."/>
            <person name="Yang T."/>
            <person name="Huo Q."/>
            <person name="Li W."/>
            <person name="Guo W."/>
            <person name="Chen H."/>
            <person name="Zhou L."/>
            <person name="Ni X."/>
            <person name="Tian J."/>
            <person name="Zhou Y."/>
            <person name="Sheng Y."/>
            <person name="Liu T."/>
            <person name="Pan Y."/>
            <person name="Xia L."/>
            <person name="Li J."/>
            <person name="Zhao F."/>
            <person name="Cao W."/>
        </authorList>
    </citation>
    <scope>NUCLEOTIDE SEQUENCE</scope>
    <source>
        <strain evidence="1">Hyas-2018</strain>
    </source>
</reference>
<evidence type="ECO:0000313" key="2">
    <source>
        <dbReference type="Proteomes" id="UP000821845"/>
    </source>
</evidence>
<name>A0ACB7TE01_HYAAI</name>
<dbReference type="Proteomes" id="UP000821845">
    <property type="component" value="Chromosome 1"/>
</dbReference>
<dbReference type="EMBL" id="CM023481">
    <property type="protein sequence ID" value="KAH6945230.1"/>
    <property type="molecule type" value="Genomic_DNA"/>
</dbReference>
<accession>A0ACB7TE01</accession>
<protein>
    <submittedName>
        <fullName evidence="1">Uncharacterized protein</fullName>
    </submittedName>
</protein>
<keyword evidence="2" id="KW-1185">Reference proteome</keyword>
<gene>
    <name evidence="1" type="ORF">HPB50_007591</name>
</gene>
<comment type="caution">
    <text evidence="1">The sequence shown here is derived from an EMBL/GenBank/DDBJ whole genome shotgun (WGS) entry which is preliminary data.</text>
</comment>
<evidence type="ECO:0000313" key="1">
    <source>
        <dbReference type="EMBL" id="KAH6945230.1"/>
    </source>
</evidence>
<organism evidence="1 2">
    <name type="scientific">Hyalomma asiaticum</name>
    <name type="common">Tick</name>
    <dbReference type="NCBI Taxonomy" id="266040"/>
    <lineage>
        <taxon>Eukaryota</taxon>
        <taxon>Metazoa</taxon>
        <taxon>Ecdysozoa</taxon>
        <taxon>Arthropoda</taxon>
        <taxon>Chelicerata</taxon>
        <taxon>Arachnida</taxon>
        <taxon>Acari</taxon>
        <taxon>Parasitiformes</taxon>
        <taxon>Ixodida</taxon>
        <taxon>Ixodoidea</taxon>
        <taxon>Ixodidae</taxon>
        <taxon>Hyalomminae</taxon>
        <taxon>Hyalomma</taxon>
    </lineage>
</organism>
<sequence length="321" mass="35776">MISCRRYQTIHKHLLLGAVVASSLTNMLASSHSSTLRNVIGYIESRYHQPVMTNAIWWTVLLPAQLSGIVVFWLHLKFPEFLPATILLTWILANSLTMLDWRKTFDFVEYPEHLDFDYVTAVLAFALPWATLHRSWSTDFRSIARRLPWGAFFLYFGSLHLGFAEFGMGEWIARRVRSITAPNLTLTQMVLTSCSVFLTEMMGNVETISMLMPIVVDVAIGHKCHPMYFAVPVLVGASTSVVFPMGSMALALANSIADTGAKDTMAAGLLIKTASISMTLLVVNTVGFHLFSWSEVPPWLHAVTTAATSTNQTYEIDLLPL</sequence>